<dbReference type="Proteomes" id="UP000264002">
    <property type="component" value="Unassembled WGS sequence"/>
</dbReference>
<reference evidence="1 2" key="2">
    <citation type="submission" date="2018-09" db="EMBL/GenBank/DDBJ databases">
        <title>Genome of Sphaerochaeta halotolerans strain 4-11.</title>
        <authorList>
            <person name="Nazina T.N."/>
            <person name="Sokolova D.S."/>
        </authorList>
    </citation>
    <scope>NUCLEOTIDE SEQUENCE [LARGE SCALE GENOMIC DNA]</scope>
    <source>
        <strain evidence="1 2">4-11</strain>
    </source>
</reference>
<dbReference type="RefSeq" id="WP_117329268.1">
    <property type="nucleotide sequence ID" value="NZ_QUWK01000002.1"/>
</dbReference>
<protein>
    <submittedName>
        <fullName evidence="1">Uncharacterized protein</fullName>
    </submittedName>
</protein>
<keyword evidence="2" id="KW-1185">Reference proteome</keyword>
<dbReference type="AlphaFoldDB" id="A0A372MJC7"/>
<sequence length="82" mass="9214">MIISFTDNDGLNIITASYAKHIGIDVVISTTDTTVESLLLYFRGTNVPSVHALFNGQLEVYEFVAHPNSAVCDRHQYKEKRQ</sequence>
<evidence type="ECO:0000313" key="2">
    <source>
        <dbReference type="Proteomes" id="UP000264002"/>
    </source>
</evidence>
<dbReference type="EMBL" id="QUWK01000002">
    <property type="protein sequence ID" value="RFU95869.1"/>
    <property type="molecule type" value="Genomic_DNA"/>
</dbReference>
<comment type="caution">
    <text evidence="1">The sequence shown here is derived from an EMBL/GenBank/DDBJ whole genome shotgun (WGS) entry which is preliminary data.</text>
</comment>
<organism evidence="1 2">
    <name type="scientific">Sphaerochaeta halotolerans</name>
    <dbReference type="NCBI Taxonomy" id="2293840"/>
    <lineage>
        <taxon>Bacteria</taxon>
        <taxon>Pseudomonadati</taxon>
        <taxon>Spirochaetota</taxon>
        <taxon>Spirochaetia</taxon>
        <taxon>Spirochaetales</taxon>
        <taxon>Sphaerochaetaceae</taxon>
        <taxon>Sphaerochaeta</taxon>
    </lineage>
</organism>
<evidence type="ECO:0000313" key="1">
    <source>
        <dbReference type="EMBL" id="RFU95869.1"/>
    </source>
</evidence>
<name>A0A372MJC7_9SPIR</name>
<reference evidence="2" key="1">
    <citation type="submission" date="2018-08" db="EMBL/GenBank/DDBJ databases">
        <authorList>
            <person name="Grouzdev D.S."/>
            <person name="Krutkina M.S."/>
        </authorList>
    </citation>
    <scope>NUCLEOTIDE SEQUENCE [LARGE SCALE GENOMIC DNA]</scope>
    <source>
        <strain evidence="2">4-11</strain>
    </source>
</reference>
<accession>A0A372MJC7</accession>
<gene>
    <name evidence="1" type="ORF">DYP60_02370</name>
</gene>
<proteinExistence type="predicted"/>